<dbReference type="Proteomes" id="UP001642487">
    <property type="component" value="Chromosome 4"/>
</dbReference>
<feature type="region of interest" description="Disordered" evidence="1">
    <location>
        <begin position="1437"/>
        <end position="1460"/>
    </location>
</feature>
<dbReference type="EMBL" id="OZ021738">
    <property type="protein sequence ID" value="CAK9320344.1"/>
    <property type="molecule type" value="Genomic_DNA"/>
</dbReference>
<evidence type="ECO:0000313" key="4">
    <source>
        <dbReference type="Proteomes" id="UP001642487"/>
    </source>
</evidence>
<feature type="compositionally biased region" description="Polar residues" evidence="1">
    <location>
        <begin position="1437"/>
        <end position="1448"/>
    </location>
</feature>
<dbReference type="InterPro" id="IPR009543">
    <property type="entry name" value="VPS13_VAB"/>
</dbReference>
<proteinExistence type="predicted"/>
<dbReference type="InterPro" id="IPR026847">
    <property type="entry name" value="VPS13"/>
</dbReference>
<keyword evidence="4" id="KW-1185">Reference proteome</keyword>
<protein>
    <recommendedName>
        <fullName evidence="2">Vacuolar protein sorting-associated protein 13 VPS13 adaptor binding domain-containing protein</fullName>
    </recommendedName>
</protein>
<evidence type="ECO:0000259" key="2">
    <source>
        <dbReference type="Pfam" id="PF25036"/>
    </source>
</evidence>
<organism evidence="3 4">
    <name type="scientific">Citrullus colocynthis</name>
    <name type="common">colocynth</name>
    <dbReference type="NCBI Taxonomy" id="252529"/>
    <lineage>
        <taxon>Eukaryota</taxon>
        <taxon>Viridiplantae</taxon>
        <taxon>Streptophyta</taxon>
        <taxon>Embryophyta</taxon>
        <taxon>Tracheophyta</taxon>
        <taxon>Spermatophyta</taxon>
        <taxon>Magnoliopsida</taxon>
        <taxon>eudicotyledons</taxon>
        <taxon>Gunneridae</taxon>
        <taxon>Pentapetalae</taxon>
        <taxon>rosids</taxon>
        <taxon>fabids</taxon>
        <taxon>Cucurbitales</taxon>
        <taxon>Cucurbitaceae</taxon>
        <taxon>Benincaseae</taxon>
        <taxon>Citrullus</taxon>
    </lineage>
</organism>
<evidence type="ECO:0000313" key="3">
    <source>
        <dbReference type="EMBL" id="CAK9320344.1"/>
    </source>
</evidence>
<dbReference type="Pfam" id="PF25036">
    <property type="entry name" value="VPS13_VAB"/>
    <property type="match status" value="1"/>
</dbReference>
<dbReference type="PANTHER" id="PTHR16166">
    <property type="entry name" value="VACUOLAR PROTEIN SORTING-ASSOCIATED PROTEIN VPS13"/>
    <property type="match status" value="1"/>
</dbReference>
<reference evidence="3 4" key="1">
    <citation type="submission" date="2024-03" db="EMBL/GenBank/DDBJ databases">
        <authorList>
            <person name="Gkanogiannis A."/>
            <person name="Becerra Lopez-Lavalle L."/>
        </authorList>
    </citation>
    <scope>NUCLEOTIDE SEQUENCE [LARGE SCALE GENOMIC DNA]</scope>
</reference>
<evidence type="ECO:0000256" key="1">
    <source>
        <dbReference type="SAM" id="MobiDB-lite"/>
    </source>
</evidence>
<accession>A0ABP0YIM5</accession>
<dbReference type="PANTHER" id="PTHR16166:SF130">
    <property type="entry name" value="PROTEIN SORTING-ASSOCIATED PROTEIN, PUTATIVE (DUF1162)-RELATED"/>
    <property type="match status" value="1"/>
</dbReference>
<gene>
    <name evidence="3" type="ORF">CITCOLO1_LOCUS12392</name>
</gene>
<sequence length="3249" mass="366160">MSKLDKNWPPGDTCANRRQMTITLILPAVAFSNLTSSPTSSLFLTFIFSQSSLYDFILISWGKNHCLYGRITITHHHHAVPATLAMGLYNFLLRRLVSLLQPWLPEDSDLRLNLGFTHSTIVAHKLHLNVSALNELIEETATSMSFKEVIVDDLSVEVTYWPFPAFKITVRGVHVTLSIRECNGEETSRGKREDDIAFCETLKKNLSAIDPEGVTLHDIMKSFLDPPPRYRLKTASTNLLLKRVCLQMYNINLVLEFPIFNDVFECLLSIKCLSAKFENRNQGCLHELIHAIFKPSAHSCLTITGKDLEIGLKREAQISRILNIKVISSHYKLYGLQLVDVNLRIPELSISVTPVEVSIYSILNGMSSKEYKFSRNGRQLWKLAARRISHITSTPGMSLHHLISAVMLWIQYVNVYELLLLLTGYPTDNLMKKFTYKISSDRKLFTSFKKHWMTVLDIEKKLPIGSIAQGRKIARYRAIKNVECAEDKKEVFSVVHLKLFYQVFSILLCIWKMLCSTFCFIERCIVKSVTQPQKLDRCLEIVRQDSNSQFCFMLNIGKLLVCIYPADEIQPPTFENLKSKFGIPSSFFLSFCFSFDSLLVMYMVDLCEQSLLISCDQFNVNPLPSVEASNGRVRSGDLLGSLKECDMEGANNLKSIISSEPAWSFLPSDGRETDIADLSEVGCNKFLVKYLNGIWLRWKSVCMNLEESGVTYSDNPWFLCEINSSLTKSVLENSNASLWKCNLALGKLNFALGYSSILSASLLLQLMQHVAYSWTEDEGSPEGSLHPPTVTVDNREVCLNNKYEDCASQMMAPLLKKLPLKHIQVAMHLAGSHIQMALEKDFNDGYSEIAHKGDSLIAFDVHDVEIAVCPGSSSDLACLMEDSSLADEKELECLSLKEPRIAPIGSEKYTSQGLVSLWFYLQVKGLKAYIVSLDGMQENQIFILNPMLILSSIVRKSVHSFSEDVNAFSVTFDCTTTGFTSLSYMEDLYLLSKVIGHLSSAISYLGSTSWCPQEFMKQNIMLTKSVPKFVYVKEASISCRSSSMIRGTLKIKRMDVILHNSRMSDTFNSSKIFSNSQQMAEINSPDCGIWMSVDQGRVKVTCEEDGVDIIADISDISSVIFRYHKSDVDEFVFKSLQTQLLNCYLYFYHQISLSHFMLTLSLSPRNGSSSEGLRNIRHSSVSRNNELNMEDSDMAVNSEGPRGQSVFVQDLDFVSTSPFSNFQLLVSIAISRILITRCSVYDILVGAHQLSKISSSLSVGEDFQTISWKIQGGLLFLETLALAFFINCLHKYCHAIRSLLSVLQFSDQQDRKPQEMTEITRLEESASANVVGKTVDSLLRVKGKLLDVFILNVSKTSLALIVKDESGVIWEFVIEVDADLKFQLADNRNELEVNLSHLSVLSQQIEETLQNNIQTPHFSSNLSSHLVAGELASSSQHAKGVQTDNDGSCSKHPVTHEKTSGNSHVTRPFCFSCRHYLLRNLVASLSIEKTCSDHIGLLSKSWAGKGSFSGLDLTLSHSEIQVILLTVSSFSRPYDKKKTNKHKRQWSRGQQVDSNTTETFTTDVATLVPDGAIVAIQDIHQHMYFSVEGGNEYNLVGVMHYSLVGDRALFRVEHKKQRMFSFISLYAENAAGKQLRLNCYPRSGVVSVSGTDDRDSTLWGIFPWMPGGQKGDTDWEPYNQFPKRSFYLVNKKNDCGIAFIDGVPEIVRRPGNPFKFKIIPDSPTVHGVGYINHFLTGTAETSREQNSPLDERFSGTDGTFPKIDILIDISLTIVHEISDTSDILPLICGCLKNMKLTLQISSNKTRVLCTSTAELHYFDSQRNLCRQILKPVDFCLYYRFGAKSSSTETILHGVPVHIYCRMKELDISLNETSLDVVLFIIGKLNLAGPYAVKSAIIRPNCCKVENQFGVNLHCQFDNKKSLTIGKGKFKFAFISLRHPRSPEQSLESGSVISFQLSETENFTTPIHIHELEAQTFAWRTRIKSLKDSKTYPGPLIVVDISHHLEDGLSIVISPMTRIHNESRLTMELRFRRNQPNEDESASVLLKHGDVIDDSMAMFDALNSSGGLRKALKSLSVGNFLLSFRPMLADESKNFKNSRLVEWSDDFKGEKAVRLSGIFDKLSYKVRKALRVGLEKYSFSTASCRLLVDDGREYYMHFLIQCISKDVHTMLPDESGHRFDNSHSSDVVHVQKQIFLLPTVRVCNSLYSDIHVLLSETDTSTINEDSHIGSRATISSESKADFYVNPAIIFFSVTLTALNSTCKSVNTGDFVNKLLKQKSKVQSIVIDLDFGGGKYFASLRLARGHRGILEATVFTPYALKNDTNFNLHFLASNKKTLDRDVEENGFCPPNLGISLPAHSSHSWFLKSKKVFVQSENYTSESLLDLDALSGFTELSLRTQGDGVVSCIELGVSLGPLFRNMVLPSQLVTIVPRYVVINESKENIAVRQCYLQNDEGSLIQVDSQQKATLKLQDGIQKPRGSSLIENIFKKHSKSVDGSLKYIQFYLTDSDLSWSGPICIASLGRFYLKFKKQPDQEALKGTNIIEFAVVHVVEEGSTLNLHFHKPPTTNLPYRIENRLHKFSITYYQKDVVDSEVLGSQRSVDYVWDDVTRPHELVVQIKECRREINLDKLHAWKPLYKSRLQGGLTHQTISGNFGGLEIMKVGYEIYADGPTRILRICEKSDCHKGDLVIPSSEKFQLRISNITVHLLECWRQDGYGSRSECMPLVAARLGDISLDSMFTEQQKYNQITIQSLRLEEKRVGATFAAMLRRHQLDYSDSNDCVLKILCVLNSTSFHVKQVKYFSVVLQPIDLNLDEETLMRIAPFWRTSLNDSKTGSQQYYFDHFEIHPIKIFATFLPEESYSSYSSTQETLRTLLHSVVKIPKMKNVVVELNGVLVTHALITMHELFLRCAQHYSWYATRAIYIAKGSLLLPPDFISIFDDLSSSSLDVFFDPSRGFMGFPGTFKFIKQCIDVKRGFGTKRYFGDLGKTLRTAGSNVMFAAITEISDSVLKGAEASGFSGMVNGFHQGILKIAMEPSLLGSVLLQGGQNRYIKLDQSPGVDELYIEGYLQAMLDTMYRQEYLRVRVIDNQVILKNLPPNTRLVNEIVQRVKGFLVSRALLKGDSGMITRPFHHLRRESEWKIGPTVLTLCEHLFVSFAIRMLRKSVGRIVVRIPWNKESNSDSQETNLSLVPTGKVSKGKFIWTMGIGKFMLSGILAYIDGMLCRSIPYPIVRRIVSGFLLSLLDNNDKE</sequence>
<feature type="domain" description="Vacuolar protein sorting-associated protein 13 VPS13 adaptor binding" evidence="2">
    <location>
        <begin position="2175"/>
        <end position="2606"/>
    </location>
</feature>
<name>A0ABP0YIM5_9ROSI</name>